<gene>
    <name evidence="1" type="primary">lipT</name>
    <name evidence="1" type="ORF">BZL29_8277</name>
    <name evidence="2" type="ORF">BZL30_4584</name>
</gene>
<dbReference type="EMBL" id="MVBM01000004">
    <property type="protein sequence ID" value="OOK73536.1"/>
    <property type="molecule type" value="Genomic_DNA"/>
</dbReference>
<evidence type="ECO:0000313" key="2">
    <source>
        <dbReference type="EMBL" id="OOK73536.1"/>
    </source>
</evidence>
<dbReference type="Proteomes" id="UP000188532">
    <property type="component" value="Unassembled WGS sequence"/>
</dbReference>
<dbReference type="AlphaFoldDB" id="A0A1V3WBZ3"/>
<sequence>MIGRWRSFSETGVPGDDWPAYTHTERAVLVIDRKCRVEFDPHQHRRLVWDGFSLVQ</sequence>
<reference evidence="3 4" key="1">
    <citation type="submission" date="2017-02" db="EMBL/GenBank/DDBJ databases">
        <title>Complete genome sequences of Mycobacterium kansasii strains isolated from rhesus macaques.</title>
        <authorList>
            <person name="Panda A."/>
            <person name="Nagaraj S."/>
            <person name="Zhao X."/>
            <person name="Tettelin H."/>
            <person name="Detolla L.J."/>
        </authorList>
    </citation>
    <scope>NUCLEOTIDE SEQUENCE [LARGE SCALE GENOMIC DNA]</scope>
    <source>
        <strain evidence="1 3">11-3469</strain>
        <strain evidence="2 4">11-3813</strain>
    </source>
</reference>
<dbReference type="Proteomes" id="UP000189229">
    <property type="component" value="Unassembled WGS sequence"/>
</dbReference>
<dbReference type="InterPro" id="IPR029058">
    <property type="entry name" value="AB_hydrolase_fold"/>
</dbReference>
<dbReference type="EC" id="3.1.1.-" evidence="1"/>
<dbReference type="EMBL" id="MVBN01000013">
    <property type="protein sequence ID" value="OOK64440.1"/>
    <property type="molecule type" value="Genomic_DNA"/>
</dbReference>
<evidence type="ECO:0000313" key="4">
    <source>
        <dbReference type="Proteomes" id="UP000189229"/>
    </source>
</evidence>
<organism evidence="1 3">
    <name type="scientific">Mycobacterium kansasii</name>
    <dbReference type="NCBI Taxonomy" id="1768"/>
    <lineage>
        <taxon>Bacteria</taxon>
        <taxon>Bacillati</taxon>
        <taxon>Actinomycetota</taxon>
        <taxon>Actinomycetes</taxon>
        <taxon>Mycobacteriales</taxon>
        <taxon>Mycobacteriaceae</taxon>
        <taxon>Mycobacterium</taxon>
    </lineage>
</organism>
<name>A0A1V3WBZ3_MYCKA</name>
<evidence type="ECO:0000313" key="3">
    <source>
        <dbReference type="Proteomes" id="UP000188532"/>
    </source>
</evidence>
<dbReference type="Gene3D" id="3.40.50.1820">
    <property type="entry name" value="alpha/beta hydrolase"/>
    <property type="match status" value="1"/>
</dbReference>
<proteinExistence type="predicted"/>
<accession>A0A1V3WBZ3</accession>
<keyword evidence="1" id="KW-0378">Hydrolase</keyword>
<comment type="caution">
    <text evidence="1">The sequence shown here is derived from an EMBL/GenBank/DDBJ whole genome shotgun (WGS) entry which is preliminary data.</text>
</comment>
<evidence type="ECO:0000313" key="1">
    <source>
        <dbReference type="EMBL" id="OOK64440.1"/>
    </source>
</evidence>
<protein>
    <submittedName>
        <fullName evidence="1">Carboxylesterase domain protein</fullName>
        <ecNumber evidence="1">3.1.1.-</ecNumber>
    </submittedName>
</protein>
<dbReference type="GO" id="GO:0016787">
    <property type="term" value="F:hydrolase activity"/>
    <property type="evidence" value="ECO:0007669"/>
    <property type="project" value="UniProtKB-KW"/>
</dbReference>